<dbReference type="InterPro" id="IPR036163">
    <property type="entry name" value="HMA_dom_sf"/>
</dbReference>
<dbReference type="Pfam" id="PF00403">
    <property type="entry name" value="HMA"/>
    <property type="match status" value="1"/>
</dbReference>
<dbReference type="InterPro" id="IPR006121">
    <property type="entry name" value="HMA_dom"/>
</dbReference>
<sequence length="79" mass="9121">HYKIRADGLACAYCAYGIEKKFMKIDGVKHIDIDLKKGLVLIIGDESLILKERQLKTLFNDSGFTFRKIVDYKIIDKKN</sequence>
<dbReference type="Gene3D" id="3.30.70.100">
    <property type="match status" value="1"/>
</dbReference>
<evidence type="ECO:0000313" key="2">
    <source>
        <dbReference type="EMBL" id="VAW07214.1"/>
    </source>
</evidence>
<dbReference type="EMBL" id="UOEJ01000263">
    <property type="protein sequence ID" value="VAW07214.1"/>
    <property type="molecule type" value="Genomic_DNA"/>
</dbReference>
<protein>
    <recommendedName>
        <fullName evidence="1">HMA domain-containing protein</fullName>
    </recommendedName>
</protein>
<dbReference type="GO" id="GO:0046872">
    <property type="term" value="F:metal ion binding"/>
    <property type="evidence" value="ECO:0007669"/>
    <property type="project" value="InterPro"/>
</dbReference>
<reference evidence="2" key="1">
    <citation type="submission" date="2018-06" db="EMBL/GenBank/DDBJ databases">
        <authorList>
            <person name="Zhirakovskaya E."/>
        </authorList>
    </citation>
    <scope>NUCLEOTIDE SEQUENCE</scope>
</reference>
<gene>
    <name evidence="2" type="ORF">MNBD_ALPHA01-236</name>
</gene>
<name>A0A3B0TEG9_9ZZZZ</name>
<dbReference type="PROSITE" id="PS50846">
    <property type="entry name" value="HMA_2"/>
    <property type="match status" value="1"/>
</dbReference>
<dbReference type="AlphaFoldDB" id="A0A3B0TEG9"/>
<dbReference type="CDD" id="cd00371">
    <property type="entry name" value="HMA"/>
    <property type="match status" value="1"/>
</dbReference>
<feature type="domain" description="HMA" evidence="1">
    <location>
        <begin position="1"/>
        <end position="67"/>
    </location>
</feature>
<feature type="non-terminal residue" evidence="2">
    <location>
        <position position="1"/>
    </location>
</feature>
<organism evidence="2">
    <name type="scientific">hydrothermal vent metagenome</name>
    <dbReference type="NCBI Taxonomy" id="652676"/>
    <lineage>
        <taxon>unclassified sequences</taxon>
        <taxon>metagenomes</taxon>
        <taxon>ecological metagenomes</taxon>
    </lineage>
</organism>
<proteinExistence type="predicted"/>
<dbReference type="SUPFAM" id="SSF55008">
    <property type="entry name" value="HMA, heavy metal-associated domain"/>
    <property type="match status" value="1"/>
</dbReference>
<accession>A0A3B0TEG9</accession>
<evidence type="ECO:0000259" key="1">
    <source>
        <dbReference type="PROSITE" id="PS50846"/>
    </source>
</evidence>